<feature type="domain" description="TonB-dependent transporter Oar-like beta-barrel" evidence="8">
    <location>
        <begin position="355"/>
        <end position="995"/>
    </location>
</feature>
<dbReference type="GO" id="GO:0015344">
    <property type="term" value="F:siderophore uptake transmembrane transporter activity"/>
    <property type="evidence" value="ECO:0007669"/>
    <property type="project" value="TreeGrafter"/>
</dbReference>
<feature type="signal peptide" evidence="7">
    <location>
        <begin position="1"/>
        <end position="27"/>
    </location>
</feature>
<dbReference type="InterPro" id="IPR036942">
    <property type="entry name" value="Beta-barrel_TonB_sf"/>
</dbReference>
<dbReference type="InterPro" id="IPR057601">
    <property type="entry name" value="Oar-like_b-barrel"/>
</dbReference>
<evidence type="ECO:0000256" key="7">
    <source>
        <dbReference type="SAM" id="SignalP"/>
    </source>
</evidence>
<dbReference type="GO" id="GO:0009279">
    <property type="term" value="C:cell outer membrane"/>
    <property type="evidence" value="ECO:0007669"/>
    <property type="project" value="UniProtKB-SubCell"/>
</dbReference>
<name>A0A562KXY9_9GAMM</name>
<dbReference type="OrthoDB" id="9768147at2"/>
<keyword evidence="3" id="KW-1134">Transmembrane beta strand</keyword>
<dbReference type="SUPFAM" id="SSF49464">
    <property type="entry name" value="Carboxypeptidase regulatory domain-like"/>
    <property type="match status" value="1"/>
</dbReference>
<dbReference type="Proteomes" id="UP000315167">
    <property type="component" value="Unassembled WGS sequence"/>
</dbReference>
<dbReference type="Pfam" id="PF25183">
    <property type="entry name" value="OMP_b-brl_4"/>
    <property type="match status" value="2"/>
</dbReference>
<keyword evidence="9" id="KW-0645">Protease</keyword>
<proteinExistence type="predicted"/>
<evidence type="ECO:0000259" key="8">
    <source>
        <dbReference type="Pfam" id="PF25183"/>
    </source>
</evidence>
<comment type="subcellular location">
    <subcellularLocation>
        <location evidence="1">Cell outer membrane</location>
        <topology evidence="1">Multi-pass membrane protein</topology>
    </subcellularLocation>
</comment>
<comment type="caution">
    <text evidence="9">The sequence shown here is derived from an EMBL/GenBank/DDBJ whole genome shotgun (WGS) entry which is preliminary data.</text>
</comment>
<keyword evidence="9" id="KW-0121">Carboxypeptidase</keyword>
<protein>
    <submittedName>
        <fullName evidence="9">Carboxypeptidase family protein</fullName>
    </submittedName>
</protein>
<keyword evidence="4" id="KW-0812">Transmembrane</keyword>
<keyword evidence="2" id="KW-0813">Transport</keyword>
<keyword evidence="5" id="KW-0472">Membrane</keyword>
<dbReference type="RefSeq" id="WP_144900256.1">
    <property type="nucleotide sequence ID" value="NZ_VLKN01000007.1"/>
</dbReference>
<dbReference type="InterPro" id="IPR008969">
    <property type="entry name" value="CarboxyPept-like_regulatory"/>
</dbReference>
<gene>
    <name evidence="9" type="ORF">IP90_02763</name>
</gene>
<accession>A0A562KXY9</accession>
<dbReference type="SUPFAM" id="SSF56935">
    <property type="entry name" value="Porins"/>
    <property type="match status" value="1"/>
</dbReference>
<dbReference type="PANTHER" id="PTHR30069">
    <property type="entry name" value="TONB-DEPENDENT OUTER MEMBRANE RECEPTOR"/>
    <property type="match status" value="1"/>
</dbReference>
<evidence type="ECO:0000256" key="6">
    <source>
        <dbReference type="ARBA" id="ARBA00023237"/>
    </source>
</evidence>
<dbReference type="Gene3D" id="2.60.40.1120">
    <property type="entry name" value="Carboxypeptidase-like, regulatory domain"/>
    <property type="match status" value="1"/>
</dbReference>
<evidence type="ECO:0000313" key="10">
    <source>
        <dbReference type="Proteomes" id="UP000315167"/>
    </source>
</evidence>
<feature type="domain" description="TonB-dependent transporter Oar-like beta-barrel" evidence="8">
    <location>
        <begin position="248"/>
        <end position="319"/>
    </location>
</feature>
<dbReference type="GO" id="GO:0004180">
    <property type="term" value="F:carboxypeptidase activity"/>
    <property type="evidence" value="ECO:0007669"/>
    <property type="project" value="UniProtKB-KW"/>
</dbReference>
<keyword evidence="9" id="KW-0378">Hydrolase</keyword>
<organism evidence="9 10">
    <name type="scientific">Luteimonas cucumeris</name>
    <dbReference type="NCBI Taxonomy" id="985012"/>
    <lineage>
        <taxon>Bacteria</taxon>
        <taxon>Pseudomonadati</taxon>
        <taxon>Pseudomonadota</taxon>
        <taxon>Gammaproteobacteria</taxon>
        <taxon>Lysobacterales</taxon>
        <taxon>Lysobacteraceae</taxon>
        <taxon>Luteimonas</taxon>
    </lineage>
</organism>
<dbReference type="Pfam" id="PF13620">
    <property type="entry name" value="CarboxypepD_reg"/>
    <property type="match status" value="1"/>
</dbReference>
<feature type="chain" id="PRO_5022139093" evidence="7">
    <location>
        <begin position="28"/>
        <end position="1059"/>
    </location>
</feature>
<keyword evidence="10" id="KW-1185">Reference proteome</keyword>
<reference evidence="9 10" key="1">
    <citation type="journal article" date="2015" name="Stand. Genomic Sci.">
        <title>Genomic Encyclopedia of Bacterial and Archaeal Type Strains, Phase III: the genomes of soil and plant-associated and newly described type strains.</title>
        <authorList>
            <person name="Whitman W.B."/>
            <person name="Woyke T."/>
            <person name="Klenk H.P."/>
            <person name="Zhou Y."/>
            <person name="Lilburn T.G."/>
            <person name="Beck B.J."/>
            <person name="De Vos P."/>
            <person name="Vandamme P."/>
            <person name="Eisen J.A."/>
            <person name="Garrity G."/>
            <person name="Hugenholtz P."/>
            <person name="Kyrpides N.C."/>
        </authorList>
    </citation>
    <scope>NUCLEOTIDE SEQUENCE [LARGE SCALE GENOMIC DNA]</scope>
    <source>
        <strain evidence="9 10">CGMCC 1.10821</strain>
    </source>
</reference>
<dbReference type="EMBL" id="VLKN01000007">
    <property type="protein sequence ID" value="TWI00217.1"/>
    <property type="molecule type" value="Genomic_DNA"/>
</dbReference>
<dbReference type="Gene3D" id="2.40.170.20">
    <property type="entry name" value="TonB-dependent receptor, beta-barrel domain"/>
    <property type="match status" value="1"/>
</dbReference>
<dbReference type="InterPro" id="IPR039426">
    <property type="entry name" value="TonB-dep_rcpt-like"/>
</dbReference>
<dbReference type="PANTHER" id="PTHR30069:SF46">
    <property type="entry name" value="OAR PROTEIN"/>
    <property type="match status" value="1"/>
</dbReference>
<dbReference type="GO" id="GO:0044718">
    <property type="term" value="P:siderophore transmembrane transport"/>
    <property type="evidence" value="ECO:0007669"/>
    <property type="project" value="TreeGrafter"/>
</dbReference>
<keyword evidence="6" id="KW-0998">Cell outer membrane</keyword>
<keyword evidence="7" id="KW-0732">Signal</keyword>
<evidence type="ECO:0000256" key="3">
    <source>
        <dbReference type="ARBA" id="ARBA00022452"/>
    </source>
</evidence>
<dbReference type="AlphaFoldDB" id="A0A562KXY9"/>
<evidence type="ECO:0000256" key="4">
    <source>
        <dbReference type="ARBA" id="ARBA00022692"/>
    </source>
</evidence>
<evidence type="ECO:0000256" key="1">
    <source>
        <dbReference type="ARBA" id="ARBA00004571"/>
    </source>
</evidence>
<evidence type="ECO:0000256" key="5">
    <source>
        <dbReference type="ARBA" id="ARBA00023136"/>
    </source>
</evidence>
<evidence type="ECO:0000256" key="2">
    <source>
        <dbReference type="ARBA" id="ARBA00022448"/>
    </source>
</evidence>
<evidence type="ECO:0000313" key="9">
    <source>
        <dbReference type="EMBL" id="TWI00217.1"/>
    </source>
</evidence>
<sequence>MAHNNRVRLSRLSLGLIVALAAAPVFAQSTTAGVGGQVLGADGQPVAGAVVTITHTESGTVSRAATDASGRYNARGLRVGGPYTITVTKTGAGTSSQENVYLALDAVSQVNARLSNDVATLESVQVVATAGSDVFDSNRMGAGTNINNALLNSLPSIKRDLQDYARLDPRVSQTDKERGEISALGQNSRYNSITVDSVSISDTFGLESNNLPTVRQPISMDAIEEVQVNVANYDVTQKGYTGANINAVTKSGTNEFHGSVYGTYRNSDWVREEDDRGFTFNRFDDEKTYGATFGGPIVKDKLFFFLNYDKTAISAPAPDLSNGPIGRGTITQQNVEDVRQEAIRRGMDPGTLGTSATDTELENFLARFDWNINDDHRAALRLSHTEQAEAILPGFGTGFFSLSSYWYSQKKEFDNYVVELYSDWNDSFSTEFRASYRDYTSAPDIYARQPQVQVDFGRDNMRFGTEAFRQINQLDTKTWNTYGAGNLFLGDHTVKFGFDYESNDITNLFLESGFGQYRFGSLDLFEQGVYREYVARVSPTGNAADATASMKMDNLGLFVQDTWIVTDQLTLTAGLRWDKTGIDDVPTFNEAALAEFGYDNRMTADGATLIQPRFGFNYTLDTERRTQLRGGIGLFQGAAANVWMINPFTNNGETIAIYGCGFSGSIERCPSTVIPGREFSSDPDNQPQFGSARADVDLLAPDFEQPSVWKANFAIDHELPWWGTVLSSEVVFTSVHKGITYEHLNLGDPTAVGPDGRQLFWDSTDASNYNGDEFDATSRANANQDFREVMLARNTDKGDGVNFSVTLTKPKTSDNPWFWQLAYAYNDATEVNGLTSSRAISNWRARAVFNPNEDVASRSAYAMRDRFTAAVAWDHVFFGNNKTTVSMFYEGRRGKPYSWTFAEDMNGDGLPGNDLLYIPGGRNDVVFLDPSEEATFWELVDHYNLGGGGPTKRNSAFSPWTHSFDLRISQELPGFFEGNKAEIWLDVLNVGNLLNKDWGHLDEVGFQSDGGQVRSFVNFAGISEDGKYIYDLVDVENFARRDNAGESRWALQLGFRYKF</sequence>